<protein>
    <submittedName>
        <fullName evidence="1">Uncharacterized protein</fullName>
    </submittedName>
</protein>
<sequence>MPYLIKPHDNLDKISNQHIALTLVFKEFAHFIKDCILAPSIANHSIAASLHLDQGFFTTTFAGRTVSFVFTSLLENEASVMLVGNVKCYIKKDFPEPKLIEFGGFTFNEKGHTNIKIPDSDATVHITNDMGTFLMALHFIHQSLSK</sequence>
<evidence type="ECO:0000313" key="2">
    <source>
        <dbReference type="Proteomes" id="UP000195442"/>
    </source>
</evidence>
<keyword evidence="2" id="KW-1185">Reference proteome</keyword>
<dbReference type="OrthoDB" id="7106320at2"/>
<dbReference type="AlphaFoldDB" id="A0A1R4H7E7"/>
<name>A0A1R4H7E7_9GAMM</name>
<reference evidence="2" key="1">
    <citation type="submission" date="2017-02" db="EMBL/GenBank/DDBJ databases">
        <authorList>
            <person name="Daims H."/>
        </authorList>
    </citation>
    <scope>NUCLEOTIDE SEQUENCE [LARGE SCALE GENOMIC DNA]</scope>
</reference>
<organism evidence="1 2">
    <name type="scientific">Crenothrix polyspora</name>
    <dbReference type="NCBI Taxonomy" id="360316"/>
    <lineage>
        <taxon>Bacteria</taxon>
        <taxon>Pseudomonadati</taxon>
        <taxon>Pseudomonadota</taxon>
        <taxon>Gammaproteobacteria</taxon>
        <taxon>Methylococcales</taxon>
        <taxon>Crenotrichaceae</taxon>
        <taxon>Crenothrix</taxon>
    </lineage>
</organism>
<dbReference type="RefSeq" id="WP_087146854.1">
    <property type="nucleotide sequence ID" value="NZ_FUKJ01000175.1"/>
</dbReference>
<gene>
    <name evidence="1" type="ORF">CRENPOLYSF2_2560031</name>
</gene>
<dbReference type="EMBL" id="FUKJ01000175">
    <property type="protein sequence ID" value="SJM92173.1"/>
    <property type="molecule type" value="Genomic_DNA"/>
</dbReference>
<proteinExistence type="predicted"/>
<evidence type="ECO:0000313" key="1">
    <source>
        <dbReference type="EMBL" id="SJM92173.1"/>
    </source>
</evidence>
<dbReference type="Proteomes" id="UP000195442">
    <property type="component" value="Unassembled WGS sequence"/>
</dbReference>
<accession>A0A1R4H7E7</accession>